<feature type="transmembrane region" description="Helical" evidence="1">
    <location>
        <begin position="111"/>
        <end position="130"/>
    </location>
</feature>
<comment type="caution">
    <text evidence="2">The sequence shown here is derived from an EMBL/GenBank/DDBJ whole genome shotgun (WGS) entry which is preliminary data.</text>
</comment>
<dbReference type="STRING" id="1185767.IIF7_03006"/>
<feature type="transmembrane region" description="Helical" evidence="1">
    <location>
        <begin position="205"/>
        <end position="231"/>
    </location>
</feature>
<feature type="transmembrane region" description="Helical" evidence="1">
    <location>
        <begin position="173"/>
        <end position="193"/>
    </location>
</feature>
<feature type="transmembrane region" description="Helical" evidence="1">
    <location>
        <begin position="142"/>
        <end position="161"/>
    </location>
</feature>
<reference evidence="2 3" key="1">
    <citation type="submission" date="2013-04" db="EMBL/GenBank/DDBJ databases">
        <title>Zunongwangia sp. 22II14-10F7 Genome Sequencing.</title>
        <authorList>
            <person name="Lai Q."/>
            <person name="Shao Z."/>
        </authorList>
    </citation>
    <scope>NUCLEOTIDE SEQUENCE [LARGE SCALE GENOMIC DNA]</scope>
    <source>
        <strain evidence="2 3">22II14-10F7</strain>
    </source>
</reference>
<dbReference type="EMBL" id="ARYN01000002">
    <property type="protein sequence ID" value="ORL46953.1"/>
    <property type="molecule type" value="Genomic_DNA"/>
</dbReference>
<proteinExistence type="predicted"/>
<accession>A0A1Y1T976</accession>
<keyword evidence="3" id="KW-1185">Reference proteome</keyword>
<keyword evidence="1" id="KW-1133">Transmembrane helix</keyword>
<feature type="transmembrane region" description="Helical" evidence="1">
    <location>
        <begin position="6"/>
        <end position="30"/>
    </location>
</feature>
<keyword evidence="1" id="KW-0812">Transmembrane</keyword>
<gene>
    <name evidence="2" type="ORF">IIF7_03006</name>
</gene>
<feature type="transmembrane region" description="Helical" evidence="1">
    <location>
        <begin position="37"/>
        <end position="61"/>
    </location>
</feature>
<evidence type="ECO:0000313" key="3">
    <source>
        <dbReference type="Proteomes" id="UP000192746"/>
    </source>
</evidence>
<keyword evidence="1" id="KW-0472">Membrane</keyword>
<evidence type="ECO:0000313" key="2">
    <source>
        <dbReference type="EMBL" id="ORL46953.1"/>
    </source>
</evidence>
<name>A0A1Y1T976_9FLAO</name>
<dbReference type="Proteomes" id="UP000192746">
    <property type="component" value="Unassembled WGS sequence"/>
</dbReference>
<dbReference type="AlphaFoldDB" id="A0A1Y1T976"/>
<protein>
    <submittedName>
        <fullName evidence="2">Uncharacterized protein</fullName>
    </submittedName>
</protein>
<evidence type="ECO:0000256" key="1">
    <source>
        <dbReference type="SAM" id="Phobius"/>
    </source>
</evidence>
<sequence>MNLIEWFFTSVGLYFFYELAAAIFSTIFYFKYARSNFLYKCLMCFFWWTWFADTGAKYAALLYLNEYQFLDVRNTVFERSGWVYNIVCIVSILFYTWFYHRLISNKIFKKTIKILGITGALLCVILYFTTEGFWVYTNGNASFVRGIIVIIYCVLCFLDLMNSEQFISFYKFFGFYFTIGIFIFYLLTTPLFIYSKYFTWDSYEFSMLMVFVIKVCNVVLYSLCVIGYLMAMKHSKLNLKFSFYAT</sequence>
<feature type="transmembrane region" description="Helical" evidence="1">
    <location>
        <begin position="81"/>
        <end position="99"/>
    </location>
</feature>
<organism evidence="2 3">
    <name type="scientific">Zunongwangia atlantica 22II14-10F7</name>
    <dbReference type="NCBI Taxonomy" id="1185767"/>
    <lineage>
        <taxon>Bacteria</taxon>
        <taxon>Pseudomonadati</taxon>
        <taxon>Bacteroidota</taxon>
        <taxon>Flavobacteriia</taxon>
        <taxon>Flavobacteriales</taxon>
        <taxon>Flavobacteriaceae</taxon>
        <taxon>Zunongwangia</taxon>
    </lineage>
</organism>